<dbReference type="EMBL" id="BSXG01000003">
    <property type="protein sequence ID" value="GME22498.1"/>
    <property type="molecule type" value="Genomic_DNA"/>
</dbReference>
<gene>
    <name evidence="1" type="primary">g2251</name>
    <name evidence="1" type="ORF">NpPPO83_00002251</name>
</gene>
<accession>A0ACB5RPQ8</accession>
<evidence type="ECO:0000313" key="2">
    <source>
        <dbReference type="Proteomes" id="UP001165186"/>
    </source>
</evidence>
<comment type="caution">
    <text evidence="1">The sequence shown here is derived from an EMBL/GenBank/DDBJ whole genome shotgun (WGS) entry which is preliminary data.</text>
</comment>
<evidence type="ECO:0000313" key="1">
    <source>
        <dbReference type="EMBL" id="GME22498.1"/>
    </source>
</evidence>
<organism evidence="1 2">
    <name type="scientific">Neofusicoccum parvum</name>
    <dbReference type="NCBI Taxonomy" id="310453"/>
    <lineage>
        <taxon>Eukaryota</taxon>
        <taxon>Fungi</taxon>
        <taxon>Dikarya</taxon>
        <taxon>Ascomycota</taxon>
        <taxon>Pezizomycotina</taxon>
        <taxon>Dothideomycetes</taxon>
        <taxon>Dothideomycetes incertae sedis</taxon>
        <taxon>Botryosphaeriales</taxon>
        <taxon>Botryosphaeriaceae</taxon>
        <taxon>Neofusicoccum</taxon>
    </lineage>
</organism>
<proteinExistence type="predicted"/>
<name>A0ACB5RPQ8_9PEZI</name>
<dbReference type="Proteomes" id="UP001165186">
    <property type="component" value="Unassembled WGS sequence"/>
</dbReference>
<keyword evidence="2" id="KW-1185">Reference proteome</keyword>
<reference evidence="1" key="1">
    <citation type="submission" date="2024-09" db="EMBL/GenBank/DDBJ databases">
        <title>Draft Genome Sequences of Neofusicoccum parvum.</title>
        <authorList>
            <person name="Ashida A."/>
            <person name="Camagna M."/>
            <person name="Tanaka A."/>
            <person name="Takemoto D."/>
        </authorList>
    </citation>
    <scope>NUCLEOTIDE SEQUENCE</scope>
    <source>
        <strain evidence="1">PPO83</strain>
    </source>
</reference>
<protein>
    <submittedName>
        <fullName evidence="1">Uncharacterized protein</fullName>
    </submittedName>
</protein>
<sequence>MAQLLVRLLSSLLLLRSVLAIGQNATLAFNAAAGSLQLATSSSSAQLLLDAADWPGVLRVADDLAADFGRVTGLNGSLSLVDGGASPGNASMIFSVTGRSSWTTSATNSSGSGVIIAGTVGNSSLIKSLVDAGKIDVSAIEGQWESFTSQLVDSPVEGVARALVIAGSDKRGTIYGLYDISEQIGVSPWYHFADVPAARHTAIYALDTTKTQPSPSIKYRGFFINDEAPALTGWMNANFKKSEYGSAFGAEFYAMVFELLLRLRANYLWPAMWGSMFNVDDPRSQPLADEYGVVMGTSHTEPMMRATNEWGQFGNGSWQWNTNNESIYPFFVEGAERTRNYEGVMTIGMRGSADTAMSANVETTMLENIVDTQREILKNVYGSETAVPQAWCLYKEVQGYYEAGMRVPDDVILLWADDNWGNIRRLPVGNETERSGGAGVYYVSFLQCSATRMELTLGRSTLIMLETQETTNGPKINAVQLEHTWEQMHLAYERGARDLWIVNEIPISHFFDLAYDIELWDVNSTSRWSALWAAREFGAGVSQQTADVLEAYGLLVAKRKYELVDPGTYSLINYEEADTIVAEWEALGKQAQSIYDSLPAAAQPAFFQTVLHPVLAGGTVYDIHISSAKNRLYAGQGRTSANAWAQRVLEKFKYDHELTVRYNGLLDGKWKHMMDQTHLGYVYWQQPMRQVTPPLQYVQTLERALNGDMGVAVEGSNATVPGDDQYHELSSNTLTLPPIDPYGSRRWIDIFSVGTNEFDWNVSAAPFVKFSQTSGTLSPTGNNTDVRVYIEIDWENCPAGSNATTINITSSTDYGTQFSMPSVILPYNHTELPASFSAGFVESDAHISIEAAHYTRISDASGDAYTTILSYGRTHSGVTLSDTLSPSLDAASAPALEYDIYTFSSNATANLTLYLSPSLNTDPSRPLRYAVTIDDATPREVEYVTDQPEGALPVDWEEAVAAAAWVSETGNWTVGNAGAHTLRFWALEPGVVVQKFVLDLGGVRDSYLGPPESYRAG</sequence>